<dbReference type="EMBL" id="CP080507">
    <property type="protein sequence ID" value="QYM79271.1"/>
    <property type="molecule type" value="Genomic_DNA"/>
</dbReference>
<organism evidence="1 2">
    <name type="scientific">Horticoccus luteus</name>
    <dbReference type="NCBI Taxonomy" id="2862869"/>
    <lineage>
        <taxon>Bacteria</taxon>
        <taxon>Pseudomonadati</taxon>
        <taxon>Verrucomicrobiota</taxon>
        <taxon>Opitutia</taxon>
        <taxon>Opitutales</taxon>
        <taxon>Opitutaceae</taxon>
        <taxon>Horticoccus</taxon>
    </lineage>
</organism>
<dbReference type="Proteomes" id="UP000825051">
    <property type="component" value="Chromosome"/>
</dbReference>
<sequence length="85" mass="9256">MQKRVINLDDNTEVSLLRYLYAGWELVAETKGDGTIVRSYLWGLDIADSLSATGGVGALLQVTNHGASQRTRYLAAYADGGWPPK</sequence>
<gene>
    <name evidence="1" type="ORF">K0B96_01240</name>
</gene>
<reference evidence="1" key="1">
    <citation type="submission" date="2021-08" db="EMBL/GenBank/DDBJ databases">
        <title>Genome of a novel bacterium of the phylum Verrucomicrobia, Oleiharenicola sp. KSB-15.</title>
        <authorList>
            <person name="Chung J.-H."/>
            <person name="Ahn J.-H."/>
            <person name="Yoon Y."/>
            <person name="Kim D.-Y."/>
            <person name="An S.-H."/>
            <person name="Park I."/>
            <person name="Yeon J."/>
        </authorList>
    </citation>
    <scope>NUCLEOTIDE SEQUENCE</scope>
    <source>
        <strain evidence="1">KSB-15</strain>
    </source>
</reference>
<evidence type="ECO:0000313" key="1">
    <source>
        <dbReference type="EMBL" id="QYM79271.1"/>
    </source>
</evidence>
<dbReference type="KEGG" id="ole:K0B96_01240"/>
<name>A0A8F9XLI8_9BACT</name>
<proteinExistence type="predicted"/>
<keyword evidence="2" id="KW-1185">Reference proteome</keyword>
<accession>A0A8F9XLI8</accession>
<dbReference type="AlphaFoldDB" id="A0A8F9XLI8"/>
<protein>
    <submittedName>
        <fullName evidence="1">Uncharacterized protein</fullName>
    </submittedName>
</protein>
<dbReference type="RefSeq" id="WP_220162923.1">
    <property type="nucleotide sequence ID" value="NZ_CP080507.1"/>
</dbReference>
<evidence type="ECO:0000313" key="2">
    <source>
        <dbReference type="Proteomes" id="UP000825051"/>
    </source>
</evidence>